<evidence type="ECO:0000256" key="1">
    <source>
        <dbReference type="SAM" id="Phobius"/>
    </source>
</evidence>
<dbReference type="RefSeq" id="WP_089669309.1">
    <property type="nucleotide sequence ID" value="NZ_FOJA01000001.1"/>
</dbReference>
<keyword evidence="1" id="KW-1133">Transmembrane helix</keyword>
<accession>A0A1I0PXP5</accession>
<dbReference type="Proteomes" id="UP000198518">
    <property type="component" value="Unassembled WGS sequence"/>
</dbReference>
<keyword evidence="3" id="KW-1185">Reference proteome</keyword>
<keyword evidence="1" id="KW-0472">Membrane</keyword>
<evidence type="ECO:0000313" key="3">
    <source>
        <dbReference type="Proteomes" id="UP000198518"/>
    </source>
</evidence>
<feature type="transmembrane region" description="Helical" evidence="1">
    <location>
        <begin position="73"/>
        <end position="94"/>
    </location>
</feature>
<name>A0A1I0PXP5_9EURY</name>
<sequence length="99" mass="9749">MPCGSAAALMMLLVGVSVAATGVYVRLRADPSLLANYTGATDPEYAAEHGGNAAAATGLVVAVYGAADLVWSLPAWTVAAVVGAGTVGAFWAAVRAQGV</sequence>
<keyword evidence="1" id="KW-0812">Transmembrane</keyword>
<protein>
    <submittedName>
        <fullName evidence="2">Uncharacterized protein</fullName>
    </submittedName>
</protein>
<proteinExistence type="predicted"/>
<reference evidence="2 3" key="1">
    <citation type="submission" date="2016-10" db="EMBL/GenBank/DDBJ databases">
        <authorList>
            <person name="de Groot N.N."/>
        </authorList>
    </citation>
    <scope>NUCLEOTIDE SEQUENCE [LARGE SCALE GENOMIC DNA]</scope>
    <source>
        <strain evidence="2 3">CGMCC 1.5337</strain>
    </source>
</reference>
<gene>
    <name evidence="2" type="ORF">SAMN04487945_2066</name>
</gene>
<dbReference type="STRING" id="355548.SAMN04487945_2066"/>
<organism evidence="2 3">
    <name type="scientific">Halobacterium jilantaiense</name>
    <dbReference type="NCBI Taxonomy" id="355548"/>
    <lineage>
        <taxon>Archaea</taxon>
        <taxon>Methanobacteriati</taxon>
        <taxon>Methanobacteriota</taxon>
        <taxon>Stenosarchaea group</taxon>
        <taxon>Halobacteria</taxon>
        <taxon>Halobacteriales</taxon>
        <taxon>Halobacteriaceae</taxon>
        <taxon>Halobacterium</taxon>
    </lineage>
</organism>
<evidence type="ECO:0000313" key="2">
    <source>
        <dbReference type="EMBL" id="SEW19227.1"/>
    </source>
</evidence>
<dbReference type="EMBL" id="FOJA01000001">
    <property type="protein sequence ID" value="SEW19227.1"/>
    <property type="molecule type" value="Genomic_DNA"/>
</dbReference>
<dbReference type="AlphaFoldDB" id="A0A1I0PXP5"/>